<dbReference type="GeneID" id="80539085"/>
<evidence type="ECO:0000313" key="3">
    <source>
        <dbReference type="Proteomes" id="UP000831439"/>
    </source>
</evidence>
<accession>A0ABX6TR82</accession>
<evidence type="ECO:0000313" key="2">
    <source>
        <dbReference type="EMBL" id="QNV47878.1"/>
    </source>
</evidence>
<protein>
    <submittedName>
        <fullName evidence="2">Virion capsid protein-80</fullName>
    </submittedName>
</protein>
<name>A0ABX6TR82_9ABAC</name>
<evidence type="ECO:0000256" key="1">
    <source>
        <dbReference type="SAM" id="MobiDB-lite"/>
    </source>
</evidence>
<dbReference type="EMBL" id="MT040195">
    <property type="protein sequence ID" value="QNV47878.1"/>
    <property type="molecule type" value="Genomic_DNA"/>
</dbReference>
<sequence length="553" mass="61945">MNKIATTIEQNSLNIKLAYGRILGDFLLKTRTGNRDTIKSYIVRLNSVQDSSAGIAKYTVDNIVESMHQIMFQFDNHQIPSTSGIMSSTSPSSVPVPPAPEQYTNNNDDDENDTIGNDMNEIKILTTSLLESNTLQSLTRQSLFKFERLIADSTVMYEDYFRNGIVLDAIDCDLHVGLQKFIKIFEKYGPVRCVVTDVDYYADLIRSDPDAIASLPPTVRVAVVGILDLVKRQEAYTQEFTISPKDFNQIDNVAVKALLNRYSDYKPIKFYANEGARNAVVEVGSSTDEDDAQMTQTMRRKRKMRAAISNGAKSKRTTSDQTVASTTPATAAIGGTTNHLSDEAFIDNVKQMHKSNTIVPRLIGQIVNVVPSDVASSLLTCPTNGLGDAKVSVQNYNSTIAIINKMNLTAINENIYFYKLLEPLTYYGSSDALVTKVLWFVARTASYFINGARNFNNLRNSLRALTDDADRVALFMIRYNFLWFYRQFLDQLLSAPTTPYQNRKIINVLRVYAGVVQEEFNKVNYSFNQSRVYVGPVDNVIKLMVVSTSDILA</sequence>
<proteinExistence type="predicted"/>
<reference evidence="2 3" key="1">
    <citation type="journal article" date="2020" name="Genomics">
        <title>Characterization of a novel alphabaculovirus isolated from the Southern armyworm, Spodoptera eridania (Cramer, 1782) (Lepidoptera: Noctuidae) and the evolution of odv-e66, a bacterium-acquired baculoviral chondroitinase gene.</title>
        <authorList>
            <person name="Rodrigues D.T."/>
            <person name="Peterson L."/>
            <person name="de Oliveira L.B."/>
            <person name="Sosa-Gomez D.R."/>
            <person name="Ribeiro B.M."/>
            <person name="Ardisson-Araujo D.M.P."/>
        </authorList>
    </citation>
    <scope>NUCLEOTIDE SEQUENCE [LARGE SCALE GENOMIC DNA]</scope>
    <source>
        <strain evidence="2">CNPSo-165</strain>
    </source>
</reference>
<feature type="region of interest" description="Disordered" evidence="1">
    <location>
        <begin position="83"/>
        <end position="112"/>
    </location>
</feature>
<organism evidence="2 3">
    <name type="scientific">Spodoptera eridania nucleopolyhedrovirus</name>
    <dbReference type="NCBI Taxonomy" id="2315721"/>
    <lineage>
        <taxon>Viruses</taxon>
        <taxon>Viruses incertae sedis</taxon>
        <taxon>Naldaviricetes</taxon>
        <taxon>Lefavirales</taxon>
        <taxon>Baculoviridae</taxon>
        <taxon>Alphabaculovirus</taxon>
        <taxon>Alphabaculovirus speridaniae</taxon>
    </lineage>
</organism>
<dbReference type="RefSeq" id="YP_010800481.1">
    <property type="nucleotide sequence ID" value="NC_076869.1"/>
</dbReference>
<dbReference type="InterPro" id="IPR009893">
    <property type="entry name" value="Nucleo_P80/P87"/>
</dbReference>
<keyword evidence="3" id="KW-1185">Reference proteome</keyword>
<feature type="compositionally biased region" description="Low complexity" evidence="1">
    <location>
        <begin position="83"/>
        <end position="93"/>
    </location>
</feature>
<feature type="region of interest" description="Disordered" evidence="1">
    <location>
        <begin position="306"/>
        <end position="325"/>
    </location>
</feature>
<dbReference type="Proteomes" id="UP000831439">
    <property type="component" value="Segment"/>
</dbReference>
<dbReference type="Pfam" id="PF07267">
    <property type="entry name" value="Nucleo_P87"/>
    <property type="match status" value="1"/>
</dbReference>